<proteinExistence type="predicted"/>
<evidence type="ECO:0000313" key="1">
    <source>
        <dbReference type="EMBL" id="QHT26218.1"/>
    </source>
</evidence>
<protein>
    <submittedName>
        <fullName evidence="1">Uncharacterized protein</fullName>
    </submittedName>
</protein>
<sequence>MGKYKLTTEDGSTIFYMVCRDDYKLYPNFNKIYFCLSKPYLYIYDESNKLLTTNKRIYDPKNQHLHELIIDKGHFCNKEPILNKDYVKIPLNYETDGYLILYTNGDFELTNNVKHWKGKSEKIKESDLKKLSDEKTIKKYKLTATHELNPDYEKGLLNGEVVPIKTTKIFNVVLDFTDKEKPYLHIYDDKKLLLNTNKNSYQMIMKHIERVNEKYKIDKNFIDIPLSAKNGGHLILYTNNEFDYYIFDSPFPDTVMPYLSRYYGTYELINEIQKEI</sequence>
<dbReference type="EMBL" id="MN739781">
    <property type="protein sequence ID" value="QHT26218.1"/>
    <property type="molecule type" value="Genomic_DNA"/>
</dbReference>
<dbReference type="AlphaFoldDB" id="A0A6C0EBI1"/>
<organism evidence="1">
    <name type="scientific">viral metagenome</name>
    <dbReference type="NCBI Taxonomy" id="1070528"/>
    <lineage>
        <taxon>unclassified sequences</taxon>
        <taxon>metagenomes</taxon>
        <taxon>organismal metagenomes</taxon>
    </lineage>
</organism>
<reference evidence="1" key="1">
    <citation type="journal article" date="2020" name="Nature">
        <title>Giant virus diversity and host interactions through global metagenomics.</title>
        <authorList>
            <person name="Schulz F."/>
            <person name="Roux S."/>
            <person name="Paez-Espino D."/>
            <person name="Jungbluth S."/>
            <person name="Walsh D.A."/>
            <person name="Denef V.J."/>
            <person name="McMahon K.D."/>
            <person name="Konstantinidis K.T."/>
            <person name="Eloe-Fadrosh E.A."/>
            <person name="Kyrpides N.C."/>
            <person name="Woyke T."/>
        </authorList>
    </citation>
    <scope>NUCLEOTIDE SEQUENCE</scope>
    <source>
        <strain evidence="1">GVMAG-M-3300023179-27</strain>
    </source>
</reference>
<accession>A0A6C0EBI1</accession>
<name>A0A6C0EBI1_9ZZZZ</name>